<evidence type="ECO:0000313" key="4">
    <source>
        <dbReference type="Proteomes" id="UP000886595"/>
    </source>
</evidence>
<sequence length="114" mass="13091">MEVDHDYGRVKVVVDGFKELCFETTADFKGGEFHDGEEVLVSLKYEKLFGYCPICGSLCHEEDLCPMNTKTPDVRSQEKKKKKENRDRDDGKHDDRARSYKGVVIKGNTDLQDK</sequence>
<feature type="compositionally biased region" description="Basic and acidic residues" evidence="1">
    <location>
        <begin position="84"/>
        <end position="98"/>
    </location>
</feature>
<protein>
    <recommendedName>
        <fullName evidence="2">Zinc knuckle CX2CX4HX4C domain-containing protein</fullName>
    </recommendedName>
</protein>
<keyword evidence="4" id="KW-1185">Reference proteome</keyword>
<feature type="region of interest" description="Disordered" evidence="1">
    <location>
        <begin position="66"/>
        <end position="114"/>
    </location>
</feature>
<accession>A0A8X7VN71</accession>
<organism evidence="3 4">
    <name type="scientific">Brassica carinata</name>
    <name type="common">Ethiopian mustard</name>
    <name type="synonym">Abyssinian cabbage</name>
    <dbReference type="NCBI Taxonomy" id="52824"/>
    <lineage>
        <taxon>Eukaryota</taxon>
        <taxon>Viridiplantae</taxon>
        <taxon>Streptophyta</taxon>
        <taxon>Embryophyta</taxon>
        <taxon>Tracheophyta</taxon>
        <taxon>Spermatophyta</taxon>
        <taxon>Magnoliopsida</taxon>
        <taxon>eudicotyledons</taxon>
        <taxon>Gunneridae</taxon>
        <taxon>Pentapetalae</taxon>
        <taxon>rosids</taxon>
        <taxon>malvids</taxon>
        <taxon>Brassicales</taxon>
        <taxon>Brassicaceae</taxon>
        <taxon>Brassiceae</taxon>
        <taxon>Brassica</taxon>
    </lineage>
</organism>
<evidence type="ECO:0000313" key="3">
    <source>
        <dbReference type="EMBL" id="KAG2314609.1"/>
    </source>
</evidence>
<dbReference type="InterPro" id="IPR025836">
    <property type="entry name" value="Zn_knuckle_CX2CX4HX4C"/>
</dbReference>
<gene>
    <name evidence="3" type="ORF">Bca52824_017731</name>
</gene>
<reference evidence="3 4" key="1">
    <citation type="submission" date="2020-02" db="EMBL/GenBank/DDBJ databases">
        <authorList>
            <person name="Ma Q."/>
            <person name="Huang Y."/>
            <person name="Song X."/>
            <person name="Pei D."/>
        </authorList>
    </citation>
    <scope>NUCLEOTIDE SEQUENCE [LARGE SCALE GENOMIC DNA]</scope>
    <source>
        <strain evidence="3">Sxm20200214</strain>
        <tissue evidence="3">Leaf</tissue>
    </source>
</reference>
<comment type="caution">
    <text evidence="3">The sequence shown here is derived from an EMBL/GenBank/DDBJ whole genome shotgun (WGS) entry which is preliminary data.</text>
</comment>
<dbReference type="OrthoDB" id="1737333at2759"/>
<dbReference type="Pfam" id="PF14392">
    <property type="entry name" value="zf-CCHC_4"/>
    <property type="match status" value="1"/>
</dbReference>
<dbReference type="InterPro" id="IPR040256">
    <property type="entry name" value="At4g02000-like"/>
</dbReference>
<dbReference type="EMBL" id="JAAMPC010000004">
    <property type="protein sequence ID" value="KAG2314609.1"/>
    <property type="molecule type" value="Genomic_DNA"/>
</dbReference>
<feature type="domain" description="Zinc knuckle CX2CX4HX4C" evidence="2">
    <location>
        <begin position="33"/>
        <end position="66"/>
    </location>
</feature>
<evidence type="ECO:0000259" key="2">
    <source>
        <dbReference type="Pfam" id="PF14392"/>
    </source>
</evidence>
<dbReference type="PANTHER" id="PTHR31286">
    <property type="entry name" value="GLYCINE-RICH CELL WALL STRUCTURAL PROTEIN 1.8-LIKE"/>
    <property type="match status" value="1"/>
</dbReference>
<dbReference type="PANTHER" id="PTHR31286:SF178">
    <property type="entry name" value="DUF4283 DOMAIN-CONTAINING PROTEIN"/>
    <property type="match status" value="1"/>
</dbReference>
<name>A0A8X7VN71_BRACI</name>
<dbReference type="AlphaFoldDB" id="A0A8X7VN71"/>
<dbReference type="Proteomes" id="UP000886595">
    <property type="component" value="Unassembled WGS sequence"/>
</dbReference>
<evidence type="ECO:0000256" key="1">
    <source>
        <dbReference type="SAM" id="MobiDB-lite"/>
    </source>
</evidence>
<proteinExistence type="predicted"/>